<dbReference type="InterPro" id="IPR012338">
    <property type="entry name" value="Beta-lactam/transpept-like"/>
</dbReference>
<name>A0ABP4VSK9_9ACTN</name>
<comment type="caution">
    <text evidence="4">The sequence shown here is derived from an EMBL/GenBank/DDBJ whole genome shotgun (WGS) entry which is preliminary data.</text>
</comment>
<feature type="compositionally biased region" description="Low complexity" evidence="1">
    <location>
        <begin position="43"/>
        <end position="58"/>
    </location>
</feature>
<evidence type="ECO:0000259" key="3">
    <source>
        <dbReference type="Pfam" id="PF13354"/>
    </source>
</evidence>
<feature type="transmembrane region" description="Helical" evidence="2">
    <location>
        <begin position="217"/>
        <end position="236"/>
    </location>
</feature>
<keyword evidence="2" id="KW-0812">Transmembrane</keyword>
<dbReference type="SUPFAM" id="SSF56601">
    <property type="entry name" value="beta-lactamase/transpeptidase-like"/>
    <property type="match status" value="1"/>
</dbReference>
<gene>
    <name evidence="4" type="ORF">GCM10009681_04110</name>
</gene>
<protein>
    <recommendedName>
        <fullName evidence="3">Beta-lactamase class A catalytic domain-containing protein</fullName>
    </recommendedName>
</protein>
<dbReference type="InterPro" id="IPR045155">
    <property type="entry name" value="Beta-lactam_cat"/>
</dbReference>
<organism evidence="4 5">
    <name type="scientific">Luedemannella helvata</name>
    <dbReference type="NCBI Taxonomy" id="349315"/>
    <lineage>
        <taxon>Bacteria</taxon>
        <taxon>Bacillati</taxon>
        <taxon>Actinomycetota</taxon>
        <taxon>Actinomycetes</taxon>
        <taxon>Micromonosporales</taxon>
        <taxon>Micromonosporaceae</taxon>
        <taxon>Luedemannella</taxon>
    </lineage>
</organism>
<feature type="domain" description="Beta-lactamase class A catalytic" evidence="3">
    <location>
        <begin position="346"/>
        <end position="457"/>
    </location>
</feature>
<evidence type="ECO:0000313" key="5">
    <source>
        <dbReference type="Proteomes" id="UP001500655"/>
    </source>
</evidence>
<keyword evidence="2" id="KW-1133">Transmembrane helix</keyword>
<evidence type="ECO:0000256" key="1">
    <source>
        <dbReference type="SAM" id="MobiDB-lite"/>
    </source>
</evidence>
<feature type="region of interest" description="Disordered" evidence="1">
    <location>
        <begin position="243"/>
        <end position="277"/>
    </location>
</feature>
<feature type="region of interest" description="Disordered" evidence="1">
    <location>
        <begin position="1"/>
        <end position="210"/>
    </location>
</feature>
<keyword evidence="2" id="KW-0472">Membrane</keyword>
<dbReference type="Proteomes" id="UP001500655">
    <property type="component" value="Unassembled WGS sequence"/>
</dbReference>
<feature type="compositionally biased region" description="Low complexity" evidence="1">
    <location>
        <begin position="144"/>
        <end position="155"/>
    </location>
</feature>
<accession>A0ABP4VSK9</accession>
<dbReference type="Gene3D" id="3.40.710.10">
    <property type="entry name" value="DD-peptidase/beta-lactamase superfamily"/>
    <property type="match status" value="1"/>
</dbReference>
<proteinExistence type="predicted"/>
<dbReference type="RefSeq" id="WP_344076065.1">
    <property type="nucleotide sequence ID" value="NZ_BAAALS010000001.1"/>
</dbReference>
<dbReference type="EMBL" id="BAAALS010000001">
    <property type="protein sequence ID" value="GAA1736722.1"/>
    <property type="molecule type" value="Genomic_DNA"/>
</dbReference>
<evidence type="ECO:0000256" key="2">
    <source>
        <dbReference type="SAM" id="Phobius"/>
    </source>
</evidence>
<dbReference type="Pfam" id="PF13354">
    <property type="entry name" value="Beta-lactamase2"/>
    <property type="match status" value="1"/>
</dbReference>
<feature type="compositionally biased region" description="Low complexity" evidence="1">
    <location>
        <begin position="189"/>
        <end position="204"/>
    </location>
</feature>
<reference evidence="5" key="1">
    <citation type="journal article" date="2019" name="Int. J. Syst. Evol. Microbiol.">
        <title>The Global Catalogue of Microorganisms (GCM) 10K type strain sequencing project: providing services to taxonomists for standard genome sequencing and annotation.</title>
        <authorList>
            <consortium name="The Broad Institute Genomics Platform"/>
            <consortium name="The Broad Institute Genome Sequencing Center for Infectious Disease"/>
            <person name="Wu L."/>
            <person name="Ma J."/>
        </authorList>
    </citation>
    <scope>NUCLEOTIDE SEQUENCE [LARGE SCALE GENOMIC DNA]</scope>
    <source>
        <strain evidence="5">JCM 13249</strain>
    </source>
</reference>
<sequence length="514" mass="54783">MSTENDPSHPYAGVWPPVPQQRTGAGDEEAVRRDTAGQPYTPPAYGGPNPYPAEAYGAEPERGPRHARPAAPGARPHYGPDRPRPVDPYSEHTGSGAVYGTGHYPAHRPGHTGSNAHLATGGYATGQAAPGHHREAPAPAPAYGWDDSGSWSGSSQSYPATRPGYRGEHSGASGFDRPLVGDRPHLPRPRAAAPTITRPGHAAPQPAPRRRKRATGWWIALIVVAVVTVGAGLRFIPGAPLAPAGTSGDQSGNTIAAARAPSPKSDAPHTSEPALTPLPFRSTNVSLKTTGFWSWALLDRRTGAIVGSRNYASTSTTASMIKAWLAADYLRRAAEHGETPSSSRLHTIEIMIRDSDNNAAGTIYNADGRTASINRLIKMCKLTDSRATRGEWSRTYVSARDTVRMGDCIADGVAAGKKWTPWLLNMMRKVRGVGDFGIRAALPEPAAAEVAIKNGWLLRDEDLKWHVSCMAIGGTWVMSVLQRYPSTGDWNGDFAHARSVCKQVAAQLLAAATR</sequence>
<keyword evidence="5" id="KW-1185">Reference proteome</keyword>
<evidence type="ECO:0000313" key="4">
    <source>
        <dbReference type="EMBL" id="GAA1736722.1"/>
    </source>
</evidence>